<sequence>MNALDVDSSEIKEWAEKKMSKQGLPLPAKPTGKDVEFEYPEDPSKLHSIEVGQWMSKFAGYFNYTTSLLGKVTSELVLIESEYRLRVNALRAGVINDLPSRPAAEVVEATVLKEHDDLAPLYKRRLQLMSIKETLEARARIYERGYAAMSRELSRREMEGKVN</sequence>
<evidence type="ECO:0000313" key="2">
    <source>
        <dbReference type="EMBL" id="KKM20172.1"/>
    </source>
</evidence>
<accession>A0A0F9HYG6</accession>
<name>A0A0F9HYG6_9ZZZZ</name>
<evidence type="ECO:0000256" key="1">
    <source>
        <dbReference type="SAM" id="MobiDB-lite"/>
    </source>
</evidence>
<comment type="caution">
    <text evidence="2">The sequence shown here is derived from an EMBL/GenBank/DDBJ whole genome shotgun (WGS) entry which is preliminary data.</text>
</comment>
<protein>
    <submittedName>
        <fullName evidence="2">Uncharacterized protein</fullName>
    </submittedName>
</protein>
<reference evidence="2" key="1">
    <citation type="journal article" date="2015" name="Nature">
        <title>Complex archaea that bridge the gap between prokaryotes and eukaryotes.</title>
        <authorList>
            <person name="Spang A."/>
            <person name="Saw J.H."/>
            <person name="Jorgensen S.L."/>
            <person name="Zaremba-Niedzwiedzka K."/>
            <person name="Martijn J."/>
            <person name="Lind A.E."/>
            <person name="van Eijk R."/>
            <person name="Schleper C."/>
            <person name="Guy L."/>
            <person name="Ettema T.J."/>
        </authorList>
    </citation>
    <scope>NUCLEOTIDE SEQUENCE</scope>
</reference>
<gene>
    <name evidence="2" type="ORF">LCGC14_1648130</name>
</gene>
<feature type="region of interest" description="Disordered" evidence="1">
    <location>
        <begin position="17"/>
        <end position="36"/>
    </location>
</feature>
<proteinExistence type="predicted"/>
<organism evidence="2">
    <name type="scientific">marine sediment metagenome</name>
    <dbReference type="NCBI Taxonomy" id="412755"/>
    <lineage>
        <taxon>unclassified sequences</taxon>
        <taxon>metagenomes</taxon>
        <taxon>ecological metagenomes</taxon>
    </lineage>
</organism>
<dbReference type="AlphaFoldDB" id="A0A0F9HYG6"/>
<dbReference type="EMBL" id="LAZR01013823">
    <property type="protein sequence ID" value="KKM20172.1"/>
    <property type="molecule type" value="Genomic_DNA"/>
</dbReference>